<sequence length="455" mass="50823">MNHQPKAIEAYLEQVPHYDRFLTVDELFETVRRAAREHPDLATYREVGHSTDGEPIPMLSIGHGPKSALLYACPHPNEPIGAMLVQFLVEALLKDERLRGAYTWHLLPCVDPDGTRLNEGWFAGPFTVRAYARSFYRPRGEEQVEWTFPISYKRYTWDAPIPETQALMAALQDTRPSFVYSLHNAGFGGVYYYLSSDVPAAYPGFYRIPEALGLFLSKGEPEVPWAEQHAPAIFGMLSVPDAYEYYETYTDIDPVAMMHGGGSSVDYLKSVGLEGAVTLITELPYFQAPAVADETKLPITRREVLLAGLDHDTEISEALTGLLDRIEPEMTLDSRFWRASSGFIRSGANAIESQRQWALNDAATLVPATVAQWADALYVSAFYKILMASMLDRALTAQRALGDSGTLTAAQAELQQHLDRWITDIEINLPHTPIPIRKTVQAQLGAMLTLLPHLH</sequence>
<dbReference type="Gene3D" id="3.40.630.10">
    <property type="entry name" value="Zn peptidases"/>
    <property type="match status" value="1"/>
</dbReference>
<keyword evidence="2" id="KW-0645">Protease</keyword>
<keyword evidence="2" id="KW-0614">Plasmid</keyword>
<dbReference type="InterPro" id="IPR000834">
    <property type="entry name" value="Peptidase_M14"/>
</dbReference>
<dbReference type="AlphaFoldDB" id="A0AAU7U5B9"/>
<dbReference type="RefSeq" id="WP_350241294.1">
    <property type="nucleotide sequence ID" value="NZ_CP158297.1"/>
</dbReference>
<dbReference type="GO" id="GO:0004181">
    <property type="term" value="F:metallocarboxypeptidase activity"/>
    <property type="evidence" value="ECO:0007669"/>
    <property type="project" value="InterPro"/>
</dbReference>
<gene>
    <name evidence="2" type="ORF">ABOD76_02915</name>
</gene>
<geneLocation type="plasmid" evidence="2">
    <name>pDson01</name>
</geneLocation>
<dbReference type="KEGG" id="dsc:ABOD76_02915"/>
<protein>
    <submittedName>
        <fullName evidence="2">M14 family zinc carboxypeptidase</fullName>
    </submittedName>
</protein>
<dbReference type="SUPFAM" id="SSF53187">
    <property type="entry name" value="Zn-dependent exopeptidases"/>
    <property type="match status" value="1"/>
</dbReference>
<evidence type="ECO:0000313" key="2">
    <source>
        <dbReference type="EMBL" id="XBV83654.1"/>
    </source>
</evidence>
<organism evidence="2">
    <name type="scientific">Deinococcus sonorensis KR-87</name>
    <dbReference type="NCBI Taxonomy" id="694439"/>
    <lineage>
        <taxon>Bacteria</taxon>
        <taxon>Thermotogati</taxon>
        <taxon>Deinococcota</taxon>
        <taxon>Deinococci</taxon>
        <taxon>Deinococcales</taxon>
        <taxon>Deinococcaceae</taxon>
        <taxon>Deinococcus</taxon>
    </lineage>
</organism>
<reference evidence="2" key="1">
    <citation type="submission" date="2024-06" db="EMBL/GenBank/DDBJ databases">
        <title>Draft Genome Sequence of Deinococcus sonorensis Type Strain KR-87, a Biofilm Producing Representative of the Genus Deinococcus.</title>
        <authorList>
            <person name="Boren L.S."/>
            <person name="Grosso R.A."/>
            <person name="Hugenberg-Cox A.N."/>
            <person name="Hill J.T.E."/>
            <person name="Albert C.M."/>
            <person name="Tuohy J.M."/>
        </authorList>
    </citation>
    <scope>NUCLEOTIDE SEQUENCE</scope>
    <source>
        <strain evidence="2">KR-87</strain>
        <plasmid evidence="2">pDson01</plasmid>
    </source>
</reference>
<keyword evidence="2" id="KW-0121">Carboxypeptidase</keyword>
<evidence type="ECO:0000259" key="1">
    <source>
        <dbReference type="Pfam" id="PF00246"/>
    </source>
</evidence>
<dbReference type="GO" id="GO:0006508">
    <property type="term" value="P:proteolysis"/>
    <property type="evidence" value="ECO:0007669"/>
    <property type="project" value="InterPro"/>
</dbReference>
<dbReference type="EMBL" id="CP158297">
    <property type="protein sequence ID" value="XBV83654.1"/>
    <property type="molecule type" value="Genomic_DNA"/>
</dbReference>
<keyword evidence="2" id="KW-0378">Hydrolase</keyword>
<proteinExistence type="predicted"/>
<accession>A0AAU7U5B9</accession>
<name>A0AAU7U5B9_9DEIO</name>
<dbReference type="Pfam" id="PF00246">
    <property type="entry name" value="Peptidase_M14"/>
    <property type="match status" value="1"/>
</dbReference>
<dbReference type="GO" id="GO:0008270">
    <property type="term" value="F:zinc ion binding"/>
    <property type="evidence" value="ECO:0007669"/>
    <property type="project" value="InterPro"/>
</dbReference>
<feature type="domain" description="Peptidase M14" evidence="1">
    <location>
        <begin position="32"/>
        <end position="124"/>
    </location>
</feature>